<reference evidence="4" key="2">
    <citation type="submission" date="2021-01" db="EMBL/GenBank/DDBJ databases">
        <authorList>
            <person name="Schikora-Tamarit M.A."/>
        </authorList>
    </citation>
    <scope>NUCLEOTIDE SEQUENCE</scope>
    <source>
        <strain evidence="4">CBS6341</strain>
    </source>
</reference>
<protein>
    <recommendedName>
        <fullName evidence="3">CS domain-containing protein</fullName>
    </recommendedName>
</protein>
<dbReference type="GO" id="GO:0005654">
    <property type="term" value="C:nucleoplasm"/>
    <property type="evidence" value="ECO:0007669"/>
    <property type="project" value="TreeGrafter"/>
</dbReference>
<dbReference type="EMBL" id="JAEUBF010000094">
    <property type="protein sequence ID" value="KAH3680565.1"/>
    <property type="molecule type" value="Genomic_DNA"/>
</dbReference>
<comment type="caution">
    <text evidence="4">The sequence shown here is derived from an EMBL/GenBank/DDBJ whole genome shotgun (WGS) entry which is preliminary data.</text>
</comment>
<dbReference type="InterPro" id="IPR008978">
    <property type="entry name" value="HSP20-like_chaperone"/>
</dbReference>
<dbReference type="GO" id="GO:0005737">
    <property type="term" value="C:cytoplasm"/>
    <property type="evidence" value="ECO:0007669"/>
    <property type="project" value="TreeGrafter"/>
</dbReference>
<dbReference type="InterPro" id="IPR039742">
    <property type="entry name" value="Shq1"/>
</dbReference>
<gene>
    <name evidence="4" type="ORF">WICMUC_000239</name>
</gene>
<keyword evidence="5" id="KW-1185">Reference proteome</keyword>
<evidence type="ECO:0000259" key="3">
    <source>
        <dbReference type="PROSITE" id="PS51203"/>
    </source>
</evidence>
<dbReference type="Pfam" id="PF04925">
    <property type="entry name" value="SHQ1"/>
    <property type="match status" value="1"/>
</dbReference>
<dbReference type="InterPro" id="IPR007052">
    <property type="entry name" value="CS_dom"/>
</dbReference>
<dbReference type="PANTHER" id="PTHR12967">
    <property type="entry name" value="PROTEIN SHQ1 HOMOLOG"/>
    <property type="match status" value="1"/>
</dbReference>
<feature type="domain" description="CS" evidence="3">
    <location>
        <begin position="1"/>
        <end position="92"/>
    </location>
</feature>
<evidence type="ECO:0000313" key="4">
    <source>
        <dbReference type="EMBL" id="KAH3680565.1"/>
    </source>
</evidence>
<name>A0A9P8PZT5_9ASCO</name>
<dbReference type="InterPro" id="IPR007009">
    <property type="entry name" value="Shq1_C"/>
</dbReference>
<reference evidence="4" key="1">
    <citation type="journal article" date="2021" name="Open Biol.">
        <title>Shared evolutionary footprints suggest mitochondrial oxidative damage underlies multiple complex I losses in fungi.</title>
        <authorList>
            <person name="Schikora-Tamarit M.A."/>
            <person name="Marcet-Houben M."/>
            <person name="Nosek J."/>
            <person name="Gabaldon T."/>
        </authorList>
    </citation>
    <scope>NUCLEOTIDE SEQUENCE</scope>
    <source>
        <strain evidence="4">CBS6341</strain>
    </source>
</reference>
<dbReference type="Proteomes" id="UP000769528">
    <property type="component" value="Unassembled WGS sequence"/>
</dbReference>
<evidence type="ECO:0000256" key="1">
    <source>
        <dbReference type="ARBA" id="ARBA00005607"/>
    </source>
</evidence>
<sequence length="503" mass="59097">MLTPYFECHQDEEYIYIDIKVSHIRFDAVGVQIIVEDELFIFSLSPYYLRLRFPFKLIDDEERSKADYESKEEKIKVKIPKLNKGEFFPDLEFSQKLLARSGEIVDSNGNPEVVSTEELLKQIGVNSKDETLLKEVSELTKEDQPSQQSGKGPLIQDITEPEQSDLIKAEEEGMNFNWEINQTLNQDELSLKIKYGFDNQYDSIIGVSISNGNDINELNDPEHTTSLNRIKERLSRENFKFDPEYYAADFMTTKYSQDDEYSNVKLLLQWENPFLNDSDQFTQEENAKMLELPSKSYLITNPKPLYYTILSLVFSYCFEIRQTEGDLNTESAWSIGKLTPQISFLDQDLYSTEIYGDEQQINMLKLVVVTSIRRSLCYPLNRNFELSFKSWIDTVKFLRQGKRKIIKLLLKIHEIYRFHDVYYVYNKILIDDLINWLIKDSKNNDFILKSLGEEVFKILQNDLNKKDIIFEKLDLEDPEAEITLLNIKEIEDIAEDMYLNQEN</sequence>
<dbReference type="AlphaFoldDB" id="A0A9P8PZT5"/>
<feature type="region of interest" description="Disordered" evidence="2">
    <location>
        <begin position="138"/>
        <end position="158"/>
    </location>
</feature>
<dbReference type="Gene3D" id="2.60.40.790">
    <property type="match status" value="1"/>
</dbReference>
<organism evidence="4 5">
    <name type="scientific">Wickerhamomyces mucosus</name>
    <dbReference type="NCBI Taxonomy" id="1378264"/>
    <lineage>
        <taxon>Eukaryota</taxon>
        <taxon>Fungi</taxon>
        <taxon>Dikarya</taxon>
        <taxon>Ascomycota</taxon>
        <taxon>Saccharomycotina</taxon>
        <taxon>Saccharomycetes</taxon>
        <taxon>Phaffomycetales</taxon>
        <taxon>Wickerhamomycetaceae</taxon>
        <taxon>Wickerhamomyces</taxon>
    </lineage>
</organism>
<proteinExistence type="inferred from homology"/>
<dbReference type="PANTHER" id="PTHR12967:SF0">
    <property type="entry name" value="PROTEIN SHQ1 HOMOLOG"/>
    <property type="match status" value="1"/>
</dbReference>
<dbReference type="Pfam" id="PF21413">
    <property type="entry name" value="SHQ1-like_CS"/>
    <property type="match status" value="1"/>
</dbReference>
<accession>A0A9P8PZT5</accession>
<dbReference type="OrthoDB" id="73639at2759"/>
<evidence type="ECO:0000256" key="2">
    <source>
        <dbReference type="SAM" id="MobiDB-lite"/>
    </source>
</evidence>
<comment type="similarity">
    <text evidence="1">Belongs to the SHQ1 family.</text>
</comment>
<dbReference type="GO" id="GO:0000493">
    <property type="term" value="P:box H/ACA snoRNP assembly"/>
    <property type="evidence" value="ECO:0007669"/>
    <property type="project" value="InterPro"/>
</dbReference>
<evidence type="ECO:0000313" key="5">
    <source>
        <dbReference type="Proteomes" id="UP000769528"/>
    </source>
</evidence>
<dbReference type="InterPro" id="IPR048696">
    <property type="entry name" value="SHQ1-like_CS"/>
</dbReference>
<dbReference type="GO" id="GO:0051082">
    <property type="term" value="F:unfolded protein binding"/>
    <property type="evidence" value="ECO:0007669"/>
    <property type="project" value="TreeGrafter"/>
</dbReference>
<dbReference type="PROSITE" id="PS51203">
    <property type="entry name" value="CS"/>
    <property type="match status" value="1"/>
</dbReference>